<dbReference type="InterPro" id="IPR000297">
    <property type="entry name" value="PPIase_PpiC"/>
</dbReference>
<evidence type="ECO:0000256" key="11">
    <source>
        <dbReference type="PROSITE-ProRule" id="PRU00278"/>
    </source>
</evidence>
<organism evidence="14">
    <name type="scientific">Salinispirillum sp. LH 10-3-1</name>
    <dbReference type="NCBI Taxonomy" id="2952525"/>
    <lineage>
        <taxon>Bacteria</taxon>
        <taxon>Pseudomonadati</taxon>
        <taxon>Pseudomonadota</taxon>
        <taxon>Gammaproteobacteria</taxon>
        <taxon>Oceanospirillales</taxon>
        <taxon>Saccharospirillaceae</taxon>
        <taxon>Salinispirillum</taxon>
    </lineage>
</organism>
<evidence type="ECO:0000256" key="4">
    <source>
        <dbReference type="ARBA" id="ARBA00022692"/>
    </source>
</evidence>
<feature type="domain" description="PpiC" evidence="13">
    <location>
        <begin position="267"/>
        <end position="365"/>
    </location>
</feature>
<dbReference type="GO" id="GO:0005886">
    <property type="term" value="C:plasma membrane"/>
    <property type="evidence" value="ECO:0007669"/>
    <property type="project" value="UniProtKB-SubCell"/>
</dbReference>
<gene>
    <name evidence="14" type="ORF">NFC81_08075</name>
</gene>
<evidence type="ECO:0000256" key="2">
    <source>
        <dbReference type="ARBA" id="ARBA00022475"/>
    </source>
</evidence>
<dbReference type="PROSITE" id="PS01096">
    <property type="entry name" value="PPIC_PPIASE_1"/>
    <property type="match status" value="1"/>
</dbReference>
<name>A0AB38YBM1_9GAMM</name>
<dbReference type="GO" id="GO:0003755">
    <property type="term" value="F:peptidyl-prolyl cis-trans isomerase activity"/>
    <property type="evidence" value="ECO:0007669"/>
    <property type="project" value="UniProtKB-KW"/>
</dbReference>
<reference evidence="14" key="1">
    <citation type="submission" date="2022-07" db="EMBL/GenBank/DDBJ databases">
        <title>Complete genome sequence of Salinispirillum sp. LH10-3-1 capable of multiple carbohydrate inversion isolated from a soda lake.</title>
        <authorList>
            <person name="Liu J."/>
            <person name="Zhai Y."/>
            <person name="Zhang H."/>
            <person name="Yang H."/>
            <person name="Qu J."/>
            <person name="Li J."/>
        </authorList>
    </citation>
    <scope>NUCLEOTIDE SEQUENCE</scope>
    <source>
        <strain evidence="14">LH 10-3-1</strain>
    </source>
</reference>
<dbReference type="InterPro" id="IPR023058">
    <property type="entry name" value="PPIase_PpiC_CS"/>
</dbReference>
<dbReference type="InterPro" id="IPR046357">
    <property type="entry name" value="PPIase_dom_sf"/>
</dbReference>
<proteinExistence type="inferred from homology"/>
<evidence type="ECO:0000256" key="8">
    <source>
        <dbReference type="ARBA" id="ARBA00038408"/>
    </source>
</evidence>
<evidence type="ECO:0000256" key="7">
    <source>
        <dbReference type="ARBA" id="ARBA00023186"/>
    </source>
</evidence>
<evidence type="ECO:0000256" key="10">
    <source>
        <dbReference type="ARBA" id="ARBA00042775"/>
    </source>
</evidence>
<accession>A0AB38YBM1</accession>
<dbReference type="Gene3D" id="1.10.4030.10">
    <property type="entry name" value="Porin chaperone SurA, peptide-binding domain"/>
    <property type="match status" value="1"/>
</dbReference>
<evidence type="ECO:0000256" key="6">
    <source>
        <dbReference type="ARBA" id="ARBA00023136"/>
    </source>
</evidence>
<evidence type="ECO:0000256" key="5">
    <source>
        <dbReference type="ARBA" id="ARBA00022989"/>
    </source>
</evidence>
<keyword evidence="2" id="KW-1003">Cell membrane</keyword>
<keyword evidence="11" id="KW-0697">Rotamase</keyword>
<dbReference type="PANTHER" id="PTHR47529">
    <property type="entry name" value="PEPTIDYL-PROLYL CIS-TRANS ISOMERASE D"/>
    <property type="match status" value="1"/>
</dbReference>
<comment type="similarity">
    <text evidence="8">Belongs to the PpiD chaperone family.</text>
</comment>
<dbReference type="Pfam" id="PF00639">
    <property type="entry name" value="Rotamase"/>
    <property type="match status" value="1"/>
</dbReference>
<keyword evidence="7" id="KW-0143">Chaperone</keyword>
<dbReference type="PROSITE" id="PS50198">
    <property type="entry name" value="PPIC_PPIASE_2"/>
    <property type="match status" value="1"/>
</dbReference>
<evidence type="ECO:0000256" key="3">
    <source>
        <dbReference type="ARBA" id="ARBA00022519"/>
    </source>
</evidence>
<dbReference type="InterPro" id="IPR052029">
    <property type="entry name" value="PpiD_chaperone"/>
</dbReference>
<dbReference type="RefSeq" id="WP_304993979.1">
    <property type="nucleotide sequence ID" value="NZ_CP101717.1"/>
</dbReference>
<dbReference type="InterPro" id="IPR027304">
    <property type="entry name" value="Trigger_fact/SurA_dom_sf"/>
</dbReference>
<keyword evidence="4 12" id="KW-0812">Transmembrane</keyword>
<evidence type="ECO:0000256" key="12">
    <source>
        <dbReference type="SAM" id="Phobius"/>
    </source>
</evidence>
<evidence type="ECO:0000256" key="9">
    <source>
        <dbReference type="ARBA" id="ARBA00040743"/>
    </source>
</evidence>
<keyword evidence="6 12" id="KW-0472">Membrane</keyword>
<dbReference type="SUPFAM" id="SSF109998">
    <property type="entry name" value="Triger factor/SurA peptide-binding domain-like"/>
    <property type="match status" value="1"/>
</dbReference>
<dbReference type="PANTHER" id="PTHR47529:SF1">
    <property type="entry name" value="PERIPLASMIC CHAPERONE PPID"/>
    <property type="match status" value="1"/>
</dbReference>
<evidence type="ECO:0000256" key="1">
    <source>
        <dbReference type="ARBA" id="ARBA00004382"/>
    </source>
</evidence>
<evidence type="ECO:0000313" key="14">
    <source>
        <dbReference type="EMBL" id="WLD56695.1"/>
    </source>
</evidence>
<feature type="transmembrane region" description="Helical" evidence="12">
    <location>
        <begin position="16"/>
        <end position="36"/>
    </location>
</feature>
<protein>
    <recommendedName>
        <fullName evidence="9">Periplasmic chaperone PpiD</fullName>
    </recommendedName>
    <alternativeName>
        <fullName evidence="10">Periplasmic folding chaperone</fullName>
    </alternativeName>
</protein>
<sequence length="619" mass="68382">MLEEFRNSFRGTTGKIIITVLVCTFAFFGASSIVTMDFSGRAAVKVNGEGISAQVLNSRVNAERQNMLQRMGQNADPSLIDESLLRQQVIERIIQEELIAQAARNANFVFSDREMDRLLFNEQSFRTADGSFDSARFSMVAAQQGMTARQFRQRIAESQALNQWIVGLEQSEFSLPYEVEYYARMSNETRDIEYKIFRIEELINEVTVDDVAVAQFYDENREEFLTPERVAIEYVRYSADRIAAGLEPTEAEIQAAYDAYLALESSSAQKQIAHILITTDSRSAPEARDLAADLAARAANEDFAALAQEYSEDPGSADFGGDLGYFMSGIFDPEFEQAVAALSAVGEVSAPVRTEFGYHLIKLLDIASSDIPSLEEMTADLRSQLIARQAASRLVEVREELANVVFTSLDLTEAAEVFELEIQRTDLFTRNGAASGVAANSDVATAAFSGLVLNEELNSDVITLPDNSLVVVRKLDYEAPDYEPLENVADDINEYLRFLAAVEAAEFEAGALRDALLAGDADVVLERVEGVSRFGSRVPANLNQAAFRAVPNSDDGRDVFIVRLERGDWAVGRVLNANDGTLDEEERGQIAAYLERVVAGTILDNLVGDLRSEARIRVR</sequence>
<dbReference type="SUPFAM" id="SSF54534">
    <property type="entry name" value="FKBP-like"/>
    <property type="match status" value="1"/>
</dbReference>
<dbReference type="Gene3D" id="3.10.50.40">
    <property type="match status" value="1"/>
</dbReference>
<dbReference type="AlphaFoldDB" id="A0AB38YBM1"/>
<keyword evidence="3" id="KW-0997">Cell inner membrane</keyword>
<comment type="subcellular location">
    <subcellularLocation>
        <location evidence="1">Cell inner membrane</location>
        <topology evidence="1">Single-pass type II membrane protein</topology>
        <orientation evidence="1">Periplasmic side</orientation>
    </subcellularLocation>
</comment>
<evidence type="ECO:0000259" key="13">
    <source>
        <dbReference type="PROSITE" id="PS50198"/>
    </source>
</evidence>
<keyword evidence="5 12" id="KW-1133">Transmembrane helix</keyword>
<dbReference type="Pfam" id="PF13624">
    <property type="entry name" value="SurA_N_3"/>
    <property type="match status" value="1"/>
</dbReference>
<keyword evidence="11" id="KW-0413">Isomerase</keyword>
<dbReference type="EMBL" id="CP101717">
    <property type="protein sequence ID" value="WLD56695.1"/>
    <property type="molecule type" value="Genomic_DNA"/>
</dbReference>